<evidence type="ECO:0000259" key="2">
    <source>
        <dbReference type="Pfam" id="PF07626"/>
    </source>
</evidence>
<feature type="domain" description="DUF1592" evidence="4">
    <location>
        <begin position="496"/>
        <end position="623"/>
    </location>
</feature>
<evidence type="ECO:0000313" key="7">
    <source>
        <dbReference type="EMBL" id="KAA5545967.1"/>
    </source>
</evidence>
<accession>A0A5M6DEM2</accession>
<evidence type="ECO:0000259" key="5">
    <source>
        <dbReference type="Pfam" id="PF07635"/>
    </source>
</evidence>
<dbReference type="InterPro" id="IPR013036">
    <property type="entry name" value="DUF1587"/>
</dbReference>
<feature type="domain" description="DUF1595" evidence="6">
    <location>
        <begin position="411"/>
        <end position="481"/>
    </location>
</feature>
<feature type="domain" description="DUF1587" evidence="2">
    <location>
        <begin position="159"/>
        <end position="221"/>
    </location>
</feature>
<feature type="domain" description="Cytochrome C Planctomycete-type" evidence="5">
    <location>
        <begin position="71"/>
        <end position="122"/>
    </location>
</feature>
<organism evidence="7 8">
    <name type="scientific">Roseiconus nitratireducens</name>
    <dbReference type="NCBI Taxonomy" id="2605748"/>
    <lineage>
        <taxon>Bacteria</taxon>
        <taxon>Pseudomonadati</taxon>
        <taxon>Planctomycetota</taxon>
        <taxon>Planctomycetia</taxon>
        <taxon>Pirellulales</taxon>
        <taxon>Pirellulaceae</taxon>
        <taxon>Roseiconus</taxon>
    </lineage>
</organism>
<dbReference type="Pfam" id="PF07637">
    <property type="entry name" value="PSD5"/>
    <property type="match status" value="1"/>
</dbReference>
<dbReference type="Pfam" id="PF07631">
    <property type="entry name" value="PSD4"/>
    <property type="match status" value="1"/>
</dbReference>
<dbReference type="InterPro" id="IPR013042">
    <property type="entry name" value="DUF1592"/>
</dbReference>
<evidence type="ECO:0000259" key="6">
    <source>
        <dbReference type="Pfam" id="PF07637"/>
    </source>
</evidence>
<evidence type="ECO:0000259" key="4">
    <source>
        <dbReference type="Pfam" id="PF07631"/>
    </source>
</evidence>
<dbReference type="AlphaFoldDB" id="A0A5M6DEM2"/>
<feature type="domain" description="DUF1588" evidence="3">
    <location>
        <begin position="642"/>
        <end position="738"/>
    </location>
</feature>
<name>A0A5M6DEM2_9BACT</name>
<proteinExistence type="predicted"/>
<dbReference type="Pfam" id="PF07626">
    <property type="entry name" value="PSD3"/>
    <property type="match status" value="1"/>
</dbReference>
<dbReference type="EMBL" id="VWOX01000002">
    <property type="protein sequence ID" value="KAA5545967.1"/>
    <property type="molecule type" value="Genomic_DNA"/>
</dbReference>
<dbReference type="Pfam" id="PF07627">
    <property type="entry name" value="PSCyt3"/>
    <property type="match status" value="1"/>
</dbReference>
<dbReference type="InterPro" id="IPR013043">
    <property type="entry name" value="DUF1595"/>
</dbReference>
<dbReference type="Pfam" id="PF07635">
    <property type="entry name" value="PSCyt1"/>
    <property type="match status" value="1"/>
</dbReference>
<keyword evidence="8" id="KW-1185">Reference proteome</keyword>
<evidence type="ECO:0000259" key="1">
    <source>
        <dbReference type="Pfam" id="PF07624"/>
    </source>
</evidence>
<dbReference type="InterPro" id="IPR011429">
    <property type="entry name" value="Cyt_c_Planctomycete-type"/>
</dbReference>
<evidence type="ECO:0000313" key="8">
    <source>
        <dbReference type="Proteomes" id="UP000324479"/>
    </source>
</evidence>
<dbReference type="InterPro" id="IPR011478">
    <property type="entry name" value="DUF1585"/>
</dbReference>
<dbReference type="Pfam" id="PF07624">
    <property type="entry name" value="PSD2"/>
    <property type="match status" value="1"/>
</dbReference>
<sequence length="832" mass="92467">MPIHRRPNSCPTVIVNPLSSALGPVVDPPRNGRSGCWVLIIGLLVGMLIATPGSADDSAHATAVQFIQNHCLDCHTGPDSERGFDLSGFAEVVPANPQHRADTAIWEKAYRRIQTRQMPPPDYEVPEQTEWRQAVRAIDRHLADHATEYPFAGHTDSLRRMTRAEYGNAIEDLLAVQVDVQSLLPPDSSSDGFDNITVGDLSPLLLDRYLTAAREISRAAIGRSIDQPNGITIRVPADQTQENHVDGLPLGTRGGTLIRHFFPRGGLYEIQVRLTRDRDEKIEGLTEPHELDVLLDRSRKHRFQVKPPRGAQGHATLDANLNTRIELPAGTHAIGVTFVQKSNSLLEIKRAPFEASYNQHRHPRQTPAIHEVSIVGPFDPMQHGDGFDASPSRRKVLIARPSASLSPQHAAKQIFRPLLRQAYRRPIERDDLNVPMEFFDQSFSESATAATDPQSLQSRFEIAIESGLTAILVNPNFLFRSFRQPPGIAPGTVYSLQPTELASRLSSFLWSSLPDEELLALAESGALVKPDVLEAQTKRMLEDPRSNALVDNFADQWLYLRNLATVTPDLRQFPSFDNNLREAFAEETRRLFGDLIRRDASVLELIESDHTFLNERLAIHYGVPKIIGSHFRKVALDAESHRGGLLRQGSLLTTTSYATRTSPTIRGAWVLDHIIGTPPPPPPPNVPTLKEKSDGQATTFRQALALHRADAACASCHDLIDPVGFALDRYDAVGRWRSHLEGDPVDASGRLPDGQEVIGVEQLERGILERPEVFVTAMVEKLMTYALGRTLEPADGPEVRKVVQRAAHRDYRFSELMTGITLSTPFRMRTSQ</sequence>
<feature type="domain" description="DUF1585" evidence="1">
    <location>
        <begin position="753"/>
        <end position="826"/>
    </location>
</feature>
<dbReference type="Proteomes" id="UP000324479">
    <property type="component" value="Unassembled WGS sequence"/>
</dbReference>
<protein>
    <submittedName>
        <fullName evidence="7">DUF1592 domain-containing protein</fullName>
    </submittedName>
</protein>
<dbReference type="InterPro" id="IPR013039">
    <property type="entry name" value="DUF1588"/>
</dbReference>
<evidence type="ECO:0000259" key="3">
    <source>
        <dbReference type="Pfam" id="PF07627"/>
    </source>
</evidence>
<comment type="caution">
    <text evidence="7">The sequence shown here is derived from an EMBL/GenBank/DDBJ whole genome shotgun (WGS) entry which is preliminary data.</text>
</comment>
<reference evidence="7 8" key="1">
    <citation type="submission" date="2019-08" db="EMBL/GenBank/DDBJ databases">
        <authorList>
            <person name="Dhanesh K."/>
            <person name="Kumar G."/>
            <person name="Sasikala C."/>
            <person name="Venkata Ramana C."/>
        </authorList>
    </citation>
    <scope>NUCLEOTIDE SEQUENCE [LARGE SCALE GENOMIC DNA]</scope>
    <source>
        <strain evidence="7 8">JC645</strain>
    </source>
</reference>
<gene>
    <name evidence="7" type="ORF">FYK55_03375</name>
</gene>